<dbReference type="NCBIfam" id="NF037959">
    <property type="entry name" value="MFS_SpdSyn"/>
    <property type="match status" value="1"/>
</dbReference>
<evidence type="ECO:0000256" key="1">
    <source>
        <dbReference type="ARBA" id="ARBA00023115"/>
    </source>
</evidence>
<dbReference type="Gene3D" id="3.40.50.150">
    <property type="entry name" value="Vaccinia Virus protein VP39"/>
    <property type="match status" value="1"/>
</dbReference>
<dbReference type="PANTHER" id="PTHR43317">
    <property type="entry name" value="THERMOSPERMINE SYNTHASE ACAULIS5"/>
    <property type="match status" value="1"/>
</dbReference>
<sequence>MILKKAFSYLWPLTKKIKSDFSGELEVTWLNGKKVLDTKNANYSYGALHQILDLALQKTQADRGGHTLVLGLGGGSVLQLLRKKFNFYGKITAVELDSKVIEIAKKEFNIQQYQPLAVICEDAEKFVKQNDQKFDTVIVDLFIDIHVPEQFYQVEFWQDLARLLQPKATVIFNAGIGENQQVKINQLQQKIKSTISFEKIEHVKGTNTLLLGNKI</sequence>
<evidence type="ECO:0000313" key="3">
    <source>
        <dbReference type="Proteomes" id="UP000615593"/>
    </source>
</evidence>
<evidence type="ECO:0000313" key="2">
    <source>
        <dbReference type="EMBL" id="GGZ63629.1"/>
    </source>
</evidence>
<dbReference type="Proteomes" id="UP000615593">
    <property type="component" value="Unassembled WGS sequence"/>
</dbReference>
<keyword evidence="1" id="KW-0620">Polyamine biosynthesis</keyword>
<proteinExistence type="predicted"/>
<accession>A0ABQ3C3A8</accession>
<keyword evidence="3" id="KW-1185">Reference proteome</keyword>
<dbReference type="PANTHER" id="PTHR43317:SF1">
    <property type="entry name" value="THERMOSPERMINE SYNTHASE ACAULIS5"/>
    <property type="match status" value="1"/>
</dbReference>
<dbReference type="SUPFAM" id="SSF53335">
    <property type="entry name" value="S-adenosyl-L-methionine-dependent methyltransferases"/>
    <property type="match status" value="1"/>
</dbReference>
<gene>
    <name evidence="2" type="ORF">GCM10008088_26370</name>
</gene>
<name>A0ABQ3C3A8_9FLAO</name>
<protein>
    <recommendedName>
        <fullName evidence="4">Spermine/spermidine synthase</fullName>
    </recommendedName>
</protein>
<dbReference type="Pfam" id="PF01564">
    <property type="entry name" value="Spermine_synth"/>
    <property type="match status" value="1"/>
</dbReference>
<dbReference type="InterPro" id="IPR029063">
    <property type="entry name" value="SAM-dependent_MTases_sf"/>
</dbReference>
<dbReference type="EMBL" id="BMWY01000009">
    <property type="protein sequence ID" value="GGZ63629.1"/>
    <property type="molecule type" value="Genomic_DNA"/>
</dbReference>
<dbReference type="CDD" id="cd02440">
    <property type="entry name" value="AdoMet_MTases"/>
    <property type="match status" value="1"/>
</dbReference>
<evidence type="ECO:0008006" key="4">
    <source>
        <dbReference type="Google" id="ProtNLM"/>
    </source>
</evidence>
<reference evidence="3" key="1">
    <citation type="journal article" date="2019" name="Int. J. Syst. Evol. Microbiol.">
        <title>The Global Catalogue of Microorganisms (GCM) 10K type strain sequencing project: providing services to taxonomists for standard genome sequencing and annotation.</title>
        <authorList>
            <consortium name="The Broad Institute Genomics Platform"/>
            <consortium name="The Broad Institute Genome Sequencing Center for Infectious Disease"/>
            <person name="Wu L."/>
            <person name="Ma J."/>
        </authorList>
    </citation>
    <scope>NUCLEOTIDE SEQUENCE [LARGE SCALE GENOMIC DNA]</scope>
    <source>
        <strain evidence="3">KCTC 12708</strain>
    </source>
</reference>
<comment type="caution">
    <text evidence="2">The sequence shown here is derived from an EMBL/GenBank/DDBJ whole genome shotgun (WGS) entry which is preliminary data.</text>
</comment>
<organism evidence="2 3">
    <name type="scientific">Mesonia mobilis</name>
    <dbReference type="NCBI Taxonomy" id="369791"/>
    <lineage>
        <taxon>Bacteria</taxon>
        <taxon>Pseudomonadati</taxon>
        <taxon>Bacteroidota</taxon>
        <taxon>Flavobacteriia</taxon>
        <taxon>Flavobacteriales</taxon>
        <taxon>Flavobacteriaceae</taxon>
        <taxon>Mesonia</taxon>
    </lineage>
</organism>